<keyword evidence="4" id="KW-1185">Reference proteome</keyword>
<feature type="region of interest" description="Disordered" evidence="2">
    <location>
        <begin position="617"/>
        <end position="666"/>
    </location>
</feature>
<dbReference type="EMBL" id="JAFEKC020000009">
    <property type="protein sequence ID" value="KAK0512681.1"/>
    <property type="molecule type" value="Genomic_DNA"/>
</dbReference>
<dbReference type="AlphaFoldDB" id="A0AA39UAQ9"/>
<reference evidence="3" key="1">
    <citation type="submission" date="2023-03" db="EMBL/GenBank/DDBJ databases">
        <title>Complete genome of Cladonia borealis.</title>
        <authorList>
            <person name="Park H."/>
        </authorList>
    </citation>
    <scope>NUCLEOTIDE SEQUENCE</scope>
    <source>
        <strain evidence="3">ANT050790</strain>
    </source>
</reference>
<name>A0AA39UAQ9_9LECA</name>
<evidence type="ECO:0000313" key="4">
    <source>
        <dbReference type="Proteomes" id="UP001166286"/>
    </source>
</evidence>
<evidence type="ECO:0000256" key="1">
    <source>
        <dbReference type="SAM" id="Coils"/>
    </source>
</evidence>
<evidence type="ECO:0000313" key="3">
    <source>
        <dbReference type="EMBL" id="KAK0512681.1"/>
    </source>
</evidence>
<proteinExistence type="predicted"/>
<dbReference type="Proteomes" id="UP001166286">
    <property type="component" value="Unassembled WGS sequence"/>
</dbReference>
<feature type="compositionally biased region" description="Polar residues" evidence="2">
    <location>
        <begin position="370"/>
        <end position="385"/>
    </location>
</feature>
<feature type="compositionally biased region" description="Basic and acidic residues" evidence="2">
    <location>
        <begin position="133"/>
        <end position="149"/>
    </location>
</feature>
<comment type="caution">
    <text evidence="3">The sequence shown here is derived from an EMBL/GenBank/DDBJ whole genome shotgun (WGS) entry which is preliminary data.</text>
</comment>
<organism evidence="3 4">
    <name type="scientific">Cladonia borealis</name>
    <dbReference type="NCBI Taxonomy" id="184061"/>
    <lineage>
        <taxon>Eukaryota</taxon>
        <taxon>Fungi</taxon>
        <taxon>Dikarya</taxon>
        <taxon>Ascomycota</taxon>
        <taxon>Pezizomycotina</taxon>
        <taxon>Lecanoromycetes</taxon>
        <taxon>OSLEUM clade</taxon>
        <taxon>Lecanoromycetidae</taxon>
        <taxon>Lecanorales</taxon>
        <taxon>Lecanorineae</taxon>
        <taxon>Cladoniaceae</taxon>
        <taxon>Cladonia</taxon>
    </lineage>
</organism>
<feature type="region of interest" description="Disordered" evidence="2">
    <location>
        <begin position="130"/>
        <end position="149"/>
    </location>
</feature>
<gene>
    <name evidence="3" type="ORF">JMJ35_004698</name>
</gene>
<evidence type="ECO:0000256" key="2">
    <source>
        <dbReference type="SAM" id="MobiDB-lite"/>
    </source>
</evidence>
<keyword evidence="1" id="KW-0175">Coiled coil</keyword>
<sequence>MPSDATAHGSKSMVGLNLISNFIRGNIQTSGLLGIKSGFSGIRNDVDDTSVALDETSAPTNDSSDITLIDSAEEDLVDQQVLNNTHDVGIQTNRIEDLVDQQVLDETRDVGTQTNRIAHLTAMESELQPKLNRQGETDDTHVTRPEDNNDHQRDYLALTCYRPGQHNDLDLENLTIEQARRDVAPEYDIDMLQAVNEENIRLKLQRDDLLAQRAALEDDLSSSFVEKFNLDNELSGAKETIEKGRAYCERIEGEWKRDIAKLQDMTRLVEANTENAKFVEFLRQQKVLEEANTWLTGEVQMRMEDNRFLACQRKAALDASKFQRYCQMSSEIQMLRRWLSTVQAQLAETGKAKTRLDRELQQERLKHQQVRNAPNQKPQKPSKFTPTYPPGLQTRLPSAGASPQSSSEWKSESTLGRDTFFETCAPSGSIPRSKSKFTFGDNAVSPSASISTGTTPGATTRTDLNFTFGGTVDHQSSLGADGNTTKPMGSDQTTSAPSVGNCEMPLVEAEDLQFVVECDHGEDEEIEGYMHDPRLPSGCSSLAGEPPAEVKDDVDLSEGLQAKTTAVNTVGCDSTKAAGLYVNPKAQNGARKPSASDFFDTGSVEAEVEMDSTEALVAEKMTEGDTTEEETPKKKTTEGKVPIVSAGADINALPKAPKNMSKTSRRNFLRKLAKARKRAEEVGEGASGGEEA</sequence>
<accession>A0AA39UAQ9</accession>
<protein>
    <submittedName>
        <fullName evidence="3">Uncharacterized protein</fullName>
    </submittedName>
</protein>
<feature type="region of interest" description="Disordered" evidence="2">
    <location>
        <begin position="365"/>
        <end position="413"/>
    </location>
</feature>
<feature type="region of interest" description="Disordered" evidence="2">
    <location>
        <begin position="673"/>
        <end position="692"/>
    </location>
</feature>
<feature type="coiled-coil region" evidence="1">
    <location>
        <begin position="192"/>
        <end position="219"/>
    </location>
</feature>